<evidence type="ECO:0000313" key="12">
    <source>
        <dbReference type="EMBL" id="KAG5192967.1"/>
    </source>
</evidence>
<dbReference type="OrthoDB" id="1688044at2759"/>
<dbReference type="SUPFAM" id="SSF55124">
    <property type="entry name" value="Nitrite/Sulfite reductase N-terminal domain-like"/>
    <property type="match status" value="2"/>
</dbReference>
<protein>
    <submittedName>
        <fullName evidence="12">Uncharacterized protein</fullName>
    </submittedName>
</protein>
<keyword evidence="4" id="KW-0004">4Fe-4S</keyword>
<dbReference type="GO" id="GO:0000103">
    <property type="term" value="P:sulfate assimilation"/>
    <property type="evidence" value="ECO:0007669"/>
    <property type="project" value="TreeGrafter"/>
</dbReference>
<comment type="cofactor">
    <cofactor evidence="2">
        <name>[4Fe-4S] cluster</name>
        <dbReference type="ChEBI" id="CHEBI:49883"/>
    </cofactor>
</comment>
<keyword evidence="5" id="KW-0349">Heme</keyword>
<dbReference type="Proteomes" id="UP000664859">
    <property type="component" value="Unassembled WGS sequence"/>
</dbReference>
<comment type="similarity">
    <text evidence="3">Belongs to the nitrite and sulfite reductase 4Fe-4S domain family.</text>
</comment>
<dbReference type="InterPro" id="IPR006066">
    <property type="entry name" value="NO2/SO3_Rdtase_FeS/sirohaem_BS"/>
</dbReference>
<evidence type="ECO:0000256" key="2">
    <source>
        <dbReference type="ARBA" id="ARBA00001966"/>
    </source>
</evidence>
<dbReference type="GO" id="GO:0020037">
    <property type="term" value="F:heme binding"/>
    <property type="evidence" value="ECO:0007669"/>
    <property type="project" value="InterPro"/>
</dbReference>
<evidence type="ECO:0000256" key="9">
    <source>
        <dbReference type="ARBA" id="ARBA00023014"/>
    </source>
</evidence>
<evidence type="ECO:0000259" key="11">
    <source>
        <dbReference type="Pfam" id="PF03460"/>
    </source>
</evidence>
<accession>A0A835ZIU7</accession>
<evidence type="ECO:0000259" key="10">
    <source>
        <dbReference type="Pfam" id="PF01077"/>
    </source>
</evidence>
<keyword evidence="6" id="KW-0479">Metal-binding</keyword>
<feature type="domain" description="Nitrite/sulphite reductase 4Fe-4S" evidence="10">
    <location>
        <begin position="224"/>
        <end position="354"/>
    </location>
</feature>
<feature type="domain" description="Nitrite/Sulfite reductase ferredoxin-like" evidence="11">
    <location>
        <begin position="69"/>
        <end position="128"/>
    </location>
</feature>
<comment type="cofactor">
    <cofactor evidence="1">
        <name>siroheme</name>
        <dbReference type="ChEBI" id="CHEBI:60052"/>
    </cofactor>
</comment>
<evidence type="ECO:0000256" key="4">
    <source>
        <dbReference type="ARBA" id="ARBA00022485"/>
    </source>
</evidence>
<evidence type="ECO:0000256" key="8">
    <source>
        <dbReference type="ARBA" id="ARBA00023004"/>
    </source>
</evidence>
<dbReference type="InterPro" id="IPR045854">
    <property type="entry name" value="NO2/SO3_Rdtase_4Fe4S_sf"/>
</dbReference>
<name>A0A835ZIU7_9STRA</name>
<dbReference type="Pfam" id="PF03460">
    <property type="entry name" value="NIR_SIR_ferr"/>
    <property type="match status" value="2"/>
</dbReference>
<dbReference type="PRINTS" id="PR00397">
    <property type="entry name" value="SIROHAEM"/>
</dbReference>
<dbReference type="EMBL" id="JAFCMP010000001">
    <property type="protein sequence ID" value="KAG5192967.1"/>
    <property type="molecule type" value="Genomic_DNA"/>
</dbReference>
<dbReference type="GO" id="GO:0016002">
    <property type="term" value="F:sulfite reductase activity"/>
    <property type="evidence" value="ECO:0007669"/>
    <property type="project" value="TreeGrafter"/>
</dbReference>
<dbReference type="GO" id="GO:0051539">
    <property type="term" value="F:4 iron, 4 sulfur cluster binding"/>
    <property type="evidence" value="ECO:0007669"/>
    <property type="project" value="UniProtKB-KW"/>
</dbReference>
<dbReference type="NCBIfam" id="NF010029">
    <property type="entry name" value="PRK13504.1"/>
    <property type="match status" value="1"/>
</dbReference>
<keyword evidence="8" id="KW-0408">Iron</keyword>
<dbReference type="InterPro" id="IPR045169">
    <property type="entry name" value="NO2/SO3_Rdtase_4Fe4S_prot"/>
</dbReference>
<evidence type="ECO:0000256" key="3">
    <source>
        <dbReference type="ARBA" id="ARBA00010429"/>
    </source>
</evidence>
<dbReference type="Gene3D" id="3.30.413.10">
    <property type="entry name" value="Sulfite Reductase Hemoprotein, domain 1"/>
    <property type="match status" value="2"/>
</dbReference>
<dbReference type="GO" id="GO:0046872">
    <property type="term" value="F:metal ion binding"/>
    <property type="evidence" value="ECO:0007669"/>
    <property type="project" value="UniProtKB-KW"/>
</dbReference>
<dbReference type="PANTHER" id="PTHR11493">
    <property type="entry name" value="SULFITE REDUCTASE [NADPH] SUBUNIT BETA-RELATED"/>
    <property type="match status" value="1"/>
</dbReference>
<dbReference type="AlphaFoldDB" id="A0A835ZIU7"/>
<dbReference type="InterPro" id="IPR005117">
    <property type="entry name" value="NiRdtase/SiRdtase_haem-b_fer"/>
</dbReference>
<dbReference type="SUPFAM" id="SSF56014">
    <property type="entry name" value="Nitrite and sulphite reductase 4Fe-4S domain-like"/>
    <property type="match status" value="2"/>
</dbReference>
<gene>
    <name evidence="12" type="ORF">JKP88DRAFT_195512</name>
</gene>
<evidence type="ECO:0000256" key="7">
    <source>
        <dbReference type="ARBA" id="ARBA00023002"/>
    </source>
</evidence>
<dbReference type="GO" id="GO:0050311">
    <property type="term" value="F:sulfite reductase (ferredoxin) activity"/>
    <property type="evidence" value="ECO:0007669"/>
    <property type="project" value="TreeGrafter"/>
</dbReference>
<organism evidence="12 13">
    <name type="scientific">Tribonema minus</name>
    <dbReference type="NCBI Taxonomy" id="303371"/>
    <lineage>
        <taxon>Eukaryota</taxon>
        <taxon>Sar</taxon>
        <taxon>Stramenopiles</taxon>
        <taxon>Ochrophyta</taxon>
        <taxon>PX clade</taxon>
        <taxon>Xanthophyceae</taxon>
        <taxon>Tribonematales</taxon>
        <taxon>Tribonemataceae</taxon>
        <taxon>Tribonema</taxon>
    </lineage>
</organism>
<dbReference type="PANTHER" id="PTHR11493:SF47">
    <property type="entry name" value="SULFITE REDUCTASE [NADPH] SUBUNIT BETA"/>
    <property type="match status" value="1"/>
</dbReference>
<proteinExistence type="inferred from homology"/>
<dbReference type="InterPro" id="IPR036136">
    <property type="entry name" value="Nit/Sulf_reduc_fer-like_dom_sf"/>
</dbReference>
<evidence type="ECO:0000256" key="6">
    <source>
        <dbReference type="ARBA" id="ARBA00022723"/>
    </source>
</evidence>
<feature type="domain" description="Nitrite/Sulfite reductase ferredoxin-like" evidence="11">
    <location>
        <begin position="373"/>
        <end position="442"/>
    </location>
</feature>
<evidence type="ECO:0000256" key="1">
    <source>
        <dbReference type="ARBA" id="ARBA00001929"/>
    </source>
</evidence>
<keyword evidence="9" id="KW-0411">Iron-sulfur</keyword>
<evidence type="ECO:0000256" key="5">
    <source>
        <dbReference type="ARBA" id="ARBA00022617"/>
    </source>
</evidence>
<evidence type="ECO:0000313" key="13">
    <source>
        <dbReference type="Proteomes" id="UP000664859"/>
    </source>
</evidence>
<comment type="caution">
    <text evidence="12">The sequence shown here is derived from an EMBL/GenBank/DDBJ whole genome shotgun (WGS) entry which is preliminary data.</text>
</comment>
<keyword evidence="7" id="KW-0560">Oxidoreductase</keyword>
<dbReference type="InterPro" id="IPR006067">
    <property type="entry name" value="NO2/SO3_Rdtase_4Fe4S_dom"/>
</dbReference>
<dbReference type="Pfam" id="PF01077">
    <property type="entry name" value="NIR_SIR"/>
    <property type="match status" value="1"/>
</dbReference>
<sequence>MVAEPPAKPVKLDKINILKLNSQNLREPVKSQMATEEVFISHDAYQILKFHGSYMQDDRDKRKKGAEKEYSFMLRLKMPGGECPPALYRLLDDLSRDYGCGNMRLTTRQTFQLHGVAKSNLKHVIRSIMDVGSSTVGGCGDVNRNVMATPAPFTDRPAYAHVRHYTKLIAELLRPLSPAFAELWLDGERTASIEYWRRDLLSAGEDPDAAMLRDNGRGAVLAHPVEPLYGDLYLPRKFKIGVTVPGDNSLDVYTNDIGLVAIADARTGALEGFNVMAGGGLGRTHGKDTTFARAADHIGFVRADRALECCKAILAAQRDHGNREVRANARMKYLVHTLGVSAFRTLVESYMGEPFEPWRALPPWKYSDWMGWHEQGGGKWFYGFNIEQGRIADREGGPQIKTALREIVDTFGFTMICTPNQSLILRDVDAQQRSAVEAALRRHGVLPIEQIDPLTRLSMACVALPTCGLAITEAERRMPSVIARIRALLDAESLGAEEIMVRATGCPNGCARPYMAELAFVGDGPDTYQLWVGGVPSCDRVGFPVVERVKFEGFEDVLRPFLRAYREQRITVPGARGPESFGEYCSRLGKAGLEAALSTAGSKW</sequence>
<dbReference type="GO" id="GO:0009337">
    <property type="term" value="C:sulfite reductase complex (NADPH)"/>
    <property type="evidence" value="ECO:0007669"/>
    <property type="project" value="TreeGrafter"/>
</dbReference>
<reference evidence="12" key="1">
    <citation type="submission" date="2021-02" db="EMBL/GenBank/DDBJ databases">
        <title>First Annotated Genome of the Yellow-green Alga Tribonema minus.</title>
        <authorList>
            <person name="Mahan K.M."/>
        </authorList>
    </citation>
    <scope>NUCLEOTIDE SEQUENCE</scope>
    <source>
        <strain evidence="12">UTEX B ZZ1240</strain>
    </source>
</reference>
<dbReference type="PROSITE" id="PS00365">
    <property type="entry name" value="NIR_SIR"/>
    <property type="match status" value="1"/>
</dbReference>
<keyword evidence="13" id="KW-1185">Reference proteome</keyword>